<feature type="compositionally biased region" description="Low complexity" evidence="5">
    <location>
        <begin position="71"/>
        <end position="89"/>
    </location>
</feature>
<comment type="caution">
    <text evidence="8">The sequence shown here is derived from an EMBL/GenBank/DDBJ whole genome shotgun (WGS) entry which is preliminary data.</text>
</comment>
<dbReference type="PANTHER" id="PTHR10159:SF519">
    <property type="entry name" value="DUAL SPECIFICITY PROTEIN PHOSPHATASE MPK3"/>
    <property type="match status" value="1"/>
</dbReference>
<dbReference type="InterPro" id="IPR016130">
    <property type="entry name" value="Tyr_Pase_AS"/>
</dbReference>
<name>A0AAV9N2T4_9EURO</name>
<dbReference type="RefSeq" id="XP_064702524.1">
    <property type="nucleotide sequence ID" value="XM_064850858.1"/>
</dbReference>
<feature type="compositionally biased region" description="Polar residues" evidence="5">
    <location>
        <begin position="110"/>
        <end position="125"/>
    </location>
</feature>
<evidence type="ECO:0000259" key="6">
    <source>
        <dbReference type="PROSITE" id="PS50054"/>
    </source>
</evidence>
<dbReference type="CDD" id="cd14521">
    <property type="entry name" value="DSP_fungal_SDP1-like"/>
    <property type="match status" value="1"/>
</dbReference>
<dbReference type="PROSITE" id="PS50054">
    <property type="entry name" value="TYR_PHOSPHATASE_DUAL"/>
    <property type="match status" value="1"/>
</dbReference>
<feature type="compositionally biased region" description="Low complexity" evidence="5">
    <location>
        <begin position="98"/>
        <end position="109"/>
    </location>
</feature>
<dbReference type="GO" id="GO:0005634">
    <property type="term" value="C:nucleus"/>
    <property type="evidence" value="ECO:0007669"/>
    <property type="project" value="TreeGrafter"/>
</dbReference>
<evidence type="ECO:0000259" key="7">
    <source>
        <dbReference type="PROSITE" id="PS50056"/>
    </source>
</evidence>
<dbReference type="GO" id="GO:0005829">
    <property type="term" value="C:cytosol"/>
    <property type="evidence" value="ECO:0007669"/>
    <property type="project" value="TreeGrafter"/>
</dbReference>
<dbReference type="SMART" id="SM00195">
    <property type="entry name" value="DSPc"/>
    <property type="match status" value="1"/>
</dbReference>
<dbReference type="PANTHER" id="PTHR10159">
    <property type="entry name" value="DUAL SPECIFICITY PROTEIN PHOSPHATASE"/>
    <property type="match status" value="1"/>
</dbReference>
<dbReference type="AlphaFoldDB" id="A0AAV9N2T4"/>
<feature type="compositionally biased region" description="Low complexity" evidence="5">
    <location>
        <begin position="264"/>
        <end position="289"/>
    </location>
</feature>
<dbReference type="Proteomes" id="UP001358417">
    <property type="component" value="Unassembled WGS sequence"/>
</dbReference>
<dbReference type="GeneID" id="89975471"/>
<dbReference type="InterPro" id="IPR029021">
    <property type="entry name" value="Prot-tyrosine_phosphatase-like"/>
</dbReference>
<dbReference type="Pfam" id="PF00782">
    <property type="entry name" value="DSPc"/>
    <property type="match status" value="1"/>
</dbReference>
<keyword evidence="9" id="KW-1185">Reference proteome</keyword>
<dbReference type="InterPro" id="IPR000340">
    <property type="entry name" value="Dual-sp_phosphatase_cat-dom"/>
</dbReference>
<dbReference type="SUPFAM" id="SSF52799">
    <property type="entry name" value="(Phosphotyrosine protein) phosphatases II"/>
    <property type="match status" value="1"/>
</dbReference>
<dbReference type="GO" id="GO:0008330">
    <property type="term" value="F:protein tyrosine/threonine phosphatase activity"/>
    <property type="evidence" value="ECO:0007669"/>
    <property type="project" value="TreeGrafter"/>
</dbReference>
<evidence type="ECO:0000313" key="9">
    <source>
        <dbReference type="Proteomes" id="UP001358417"/>
    </source>
</evidence>
<protein>
    <recommendedName>
        <fullName evidence="2">protein-tyrosine-phosphatase</fullName>
        <ecNumber evidence="2">3.1.3.48</ecNumber>
    </recommendedName>
</protein>
<evidence type="ECO:0000256" key="3">
    <source>
        <dbReference type="ARBA" id="ARBA00022801"/>
    </source>
</evidence>
<evidence type="ECO:0000256" key="1">
    <source>
        <dbReference type="ARBA" id="ARBA00008601"/>
    </source>
</evidence>
<dbReference type="Gene3D" id="3.90.190.10">
    <property type="entry name" value="Protein tyrosine phosphatase superfamily"/>
    <property type="match status" value="1"/>
</dbReference>
<feature type="compositionally biased region" description="Low complexity" evidence="5">
    <location>
        <begin position="240"/>
        <end position="251"/>
    </location>
</feature>
<dbReference type="GO" id="GO:0043409">
    <property type="term" value="P:negative regulation of MAPK cascade"/>
    <property type="evidence" value="ECO:0007669"/>
    <property type="project" value="TreeGrafter"/>
</dbReference>
<gene>
    <name evidence="8" type="ORF">LTR84_007305</name>
</gene>
<accession>A0AAV9N2T4</accession>
<feature type="region of interest" description="Disordered" evidence="5">
    <location>
        <begin position="58"/>
        <end position="132"/>
    </location>
</feature>
<dbReference type="InterPro" id="IPR020422">
    <property type="entry name" value="TYR_PHOSPHATASE_DUAL_dom"/>
</dbReference>
<feature type="region of interest" description="Disordered" evidence="5">
    <location>
        <begin position="601"/>
        <end position="623"/>
    </location>
</feature>
<dbReference type="GO" id="GO:0017017">
    <property type="term" value="F:MAP kinase tyrosine/serine/threonine phosphatase activity"/>
    <property type="evidence" value="ECO:0007669"/>
    <property type="project" value="TreeGrafter"/>
</dbReference>
<keyword evidence="4" id="KW-0904">Protein phosphatase</keyword>
<keyword evidence="3" id="KW-0378">Hydrolase</keyword>
<reference evidence="8 9" key="1">
    <citation type="submission" date="2023-08" db="EMBL/GenBank/DDBJ databases">
        <title>Black Yeasts Isolated from many extreme environments.</title>
        <authorList>
            <person name="Coleine C."/>
            <person name="Stajich J.E."/>
            <person name="Selbmann L."/>
        </authorList>
    </citation>
    <scope>NUCLEOTIDE SEQUENCE [LARGE SCALE GENOMIC DNA]</scope>
    <source>
        <strain evidence="8 9">CCFEE 5792</strain>
    </source>
</reference>
<organism evidence="8 9">
    <name type="scientific">Exophiala bonariae</name>
    <dbReference type="NCBI Taxonomy" id="1690606"/>
    <lineage>
        <taxon>Eukaryota</taxon>
        <taxon>Fungi</taxon>
        <taxon>Dikarya</taxon>
        <taxon>Ascomycota</taxon>
        <taxon>Pezizomycotina</taxon>
        <taxon>Eurotiomycetes</taxon>
        <taxon>Chaetothyriomycetidae</taxon>
        <taxon>Chaetothyriales</taxon>
        <taxon>Herpotrichiellaceae</taxon>
        <taxon>Exophiala</taxon>
    </lineage>
</organism>
<dbReference type="PROSITE" id="PS50056">
    <property type="entry name" value="TYR_PHOSPHATASE_2"/>
    <property type="match status" value="1"/>
</dbReference>
<dbReference type="InterPro" id="IPR000387">
    <property type="entry name" value="Tyr_Pase_dom"/>
</dbReference>
<feature type="compositionally biased region" description="Polar residues" evidence="5">
    <location>
        <begin position="205"/>
        <end position="218"/>
    </location>
</feature>
<dbReference type="GO" id="GO:0033550">
    <property type="term" value="F:MAP kinase tyrosine phosphatase activity"/>
    <property type="evidence" value="ECO:0007669"/>
    <property type="project" value="TreeGrafter"/>
</dbReference>
<evidence type="ECO:0000313" key="8">
    <source>
        <dbReference type="EMBL" id="KAK5046951.1"/>
    </source>
</evidence>
<evidence type="ECO:0000256" key="4">
    <source>
        <dbReference type="ARBA" id="ARBA00022912"/>
    </source>
</evidence>
<sequence length="757" mass="82912">MPVDFGSIMSTPFPSFMSVVGDGNNSLPKDMEELPTLDTINSETQILVTDAKPISQPLDQSAQSLHHRDSVTSMTSASTESSPTTTNSTFDSPLIMDASPSSSPESATSNLPTSPFKSIMPQHTHNPPKDYHHQTFVRSEVPSMPPPRLPPPLDATKNVKNLSLNVSPILLQRPATAHGFEGSHAFSAPTSPMKDTPRTGRRKPNNLTIRTPGFQQLSFPRVGLDVPPTPSSRPSLHHMASSPALASLGSPTKAPQGLFLHLPSSGSIHSGSTSGPNSDSSSSSQPLNISLPDLREEDEMNGLKSQETQEKGYPNGPVLIYDEGVYLFLEPTADEASQFDTVINVAKEIKCPFPTPPSKPEITEPQTAISEMSFKSAWEWPRPSEMQTPTTPRPSSFYQPKSPEYLHVPWDHNSEILDDLYCLCRLIDERIQAGKKVLIHCQLGVSRSASLVIAYGLYKGYQSDFHSMYMTVKKRSQWVGPNMSLIYQLTDFRSKVVKGVYGDLSYNPNPAWWETRAANPFSNADTPVAKTSSWQTPQANEYATQENSKTPVAQSRILTPATVKPTPALKLNKALPPVPLFPKEAPVATPVKLSQILHSIGTPSPPHQPAADESMKPALQPASPRPLPFREQFEEKMSYQMAQPAAKTPKLGLRIDSPRMDLAMQDVPDTPSLLSPRASEFMASPFGITVAGDVSTVPTRTKTLKPSKSFVMPRHQVILPPAHMNPSGERILAPFDPRSPHQHGETAEILRHIDDFL</sequence>
<feature type="domain" description="Tyrosine specific protein phosphatases" evidence="7">
    <location>
        <begin position="418"/>
        <end position="475"/>
    </location>
</feature>
<dbReference type="PROSITE" id="PS00383">
    <property type="entry name" value="TYR_PHOSPHATASE_1"/>
    <property type="match status" value="1"/>
</dbReference>
<proteinExistence type="inferred from homology"/>
<dbReference type="EC" id="3.1.3.48" evidence="2"/>
<feature type="domain" description="Tyrosine-protein phosphatase" evidence="6">
    <location>
        <begin position="316"/>
        <end position="498"/>
    </location>
</feature>
<feature type="region of interest" description="Disordered" evidence="5">
    <location>
        <begin position="181"/>
        <end position="289"/>
    </location>
</feature>
<dbReference type="EMBL" id="JAVRRD010000028">
    <property type="protein sequence ID" value="KAK5046951.1"/>
    <property type="molecule type" value="Genomic_DNA"/>
</dbReference>
<evidence type="ECO:0000256" key="2">
    <source>
        <dbReference type="ARBA" id="ARBA00013064"/>
    </source>
</evidence>
<evidence type="ECO:0000256" key="5">
    <source>
        <dbReference type="SAM" id="MobiDB-lite"/>
    </source>
</evidence>
<comment type="similarity">
    <text evidence="1">Belongs to the protein-tyrosine phosphatase family. Non-receptor class dual specificity subfamily.</text>
</comment>